<protein>
    <submittedName>
        <fullName evidence="8">Uncharacterized protein</fullName>
    </submittedName>
</protein>
<evidence type="ECO:0000256" key="7">
    <source>
        <dbReference type="ARBA" id="ARBA00022833"/>
    </source>
</evidence>
<dbReference type="InterPro" id="IPR020549">
    <property type="entry name" value="YbeY_CS"/>
</dbReference>
<keyword evidence="5" id="KW-0255">Endonuclease</keyword>
<gene>
    <name evidence="8" type="ORF">METZ01_LOCUS424061</name>
</gene>
<dbReference type="Gene3D" id="3.40.390.30">
    <property type="entry name" value="Metalloproteases ('zincins'), catalytic domain"/>
    <property type="match status" value="1"/>
</dbReference>
<dbReference type="PANTHER" id="PTHR46986:SF1">
    <property type="entry name" value="ENDORIBONUCLEASE YBEY, CHLOROPLASTIC"/>
    <property type="match status" value="1"/>
</dbReference>
<dbReference type="SUPFAM" id="SSF55486">
    <property type="entry name" value="Metalloproteases ('zincins'), catalytic domain"/>
    <property type="match status" value="1"/>
</dbReference>
<organism evidence="8">
    <name type="scientific">marine metagenome</name>
    <dbReference type="NCBI Taxonomy" id="408172"/>
    <lineage>
        <taxon>unclassified sequences</taxon>
        <taxon>metagenomes</taxon>
        <taxon>ecological metagenomes</taxon>
    </lineage>
</organism>
<dbReference type="GO" id="GO:0004519">
    <property type="term" value="F:endonuclease activity"/>
    <property type="evidence" value="ECO:0007669"/>
    <property type="project" value="UniProtKB-KW"/>
</dbReference>
<evidence type="ECO:0000256" key="4">
    <source>
        <dbReference type="ARBA" id="ARBA00022723"/>
    </source>
</evidence>
<comment type="similarity">
    <text evidence="2">Belongs to the endoribonuclease YbeY family.</text>
</comment>
<name>A0A382XJ81_9ZZZZ</name>
<evidence type="ECO:0000256" key="2">
    <source>
        <dbReference type="ARBA" id="ARBA00010875"/>
    </source>
</evidence>
<evidence type="ECO:0000256" key="5">
    <source>
        <dbReference type="ARBA" id="ARBA00022759"/>
    </source>
</evidence>
<dbReference type="GO" id="GO:0004222">
    <property type="term" value="F:metalloendopeptidase activity"/>
    <property type="evidence" value="ECO:0007669"/>
    <property type="project" value="InterPro"/>
</dbReference>
<dbReference type="GO" id="GO:0046872">
    <property type="term" value="F:metal ion binding"/>
    <property type="evidence" value="ECO:0007669"/>
    <property type="project" value="UniProtKB-KW"/>
</dbReference>
<dbReference type="HAMAP" id="MF_00009">
    <property type="entry name" value="Endoribonucl_YbeY"/>
    <property type="match status" value="1"/>
</dbReference>
<reference evidence="8" key="1">
    <citation type="submission" date="2018-05" db="EMBL/GenBank/DDBJ databases">
        <authorList>
            <person name="Lanie J.A."/>
            <person name="Ng W.-L."/>
            <person name="Kazmierczak K.M."/>
            <person name="Andrzejewski T.M."/>
            <person name="Davidsen T.M."/>
            <person name="Wayne K.J."/>
            <person name="Tettelin H."/>
            <person name="Glass J.I."/>
            <person name="Rusch D."/>
            <person name="Podicherti R."/>
            <person name="Tsui H.-C.T."/>
            <person name="Winkler M.E."/>
        </authorList>
    </citation>
    <scope>NUCLEOTIDE SEQUENCE</scope>
</reference>
<proteinExistence type="inferred from homology"/>
<keyword evidence="3" id="KW-0540">Nuclease</keyword>
<comment type="cofactor">
    <cofactor evidence="1">
        <name>Zn(2+)</name>
        <dbReference type="ChEBI" id="CHEBI:29105"/>
    </cofactor>
</comment>
<evidence type="ECO:0000256" key="6">
    <source>
        <dbReference type="ARBA" id="ARBA00022801"/>
    </source>
</evidence>
<dbReference type="PROSITE" id="PS01306">
    <property type="entry name" value="UPF0054"/>
    <property type="match status" value="1"/>
</dbReference>
<evidence type="ECO:0000256" key="3">
    <source>
        <dbReference type="ARBA" id="ARBA00022722"/>
    </source>
</evidence>
<dbReference type="NCBIfam" id="TIGR00043">
    <property type="entry name" value="rRNA maturation RNase YbeY"/>
    <property type="match status" value="1"/>
</dbReference>
<sequence length="158" mass="18389">MQVFISNDQKEFFVDCQLLETQCRNILFFLECENQELSVLLTNDKQIKELNKKYRGQNQATDVLSFPQNEGEENEPNSHLMGDVVISMVTAKRQSVDHGLSFDEEIILLLIHGILHLLGFEHERSEEEANLMKIKTRELFNQIYPNKKPIEPCSLYSD</sequence>
<dbReference type="Pfam" id="PF02130">
    <property type="entry name" value="YbeY"/>
    <property type="match status" value="1"/>
</dbReference>
<dbReference type="InterPro" id="IPR023091">
    <property type="entry name" value="MetalPrtase_cat_dom_sf_prd"/>
</dbReference>
<dbReference type="InterPro" id="IPR002036">
    <property type="entry name" value="YbeY"/>
</dbReference>
<evidence type="ECO:0000313" key="8">
    <source>
        <dbReference type="EMBL" id="SVD71207.1"/>
    </source>
</evidence>
<dbReference type="EMBL" id="UINC01168259">
    <property type="protein sequence ID" value="SVD71207.1"/>
    <property type="molecule type" value="Genomic_DNA"/>
</dbReference>
<dbReference type="AlphaFoldDB" id="A0A382XJ81"/>
<keyword evidence="7" id="KW-0862">Zinc</keyword>
<dbReference type="GO" id="GO:0006364">
    <property type="term" value="P:rRNA processing"/>
    <property type="evidence" value="ECO:0007669"/>
    <property type="project" value="InterPro"/>
</dbReference>
<keyword evidence="6" id="KW-0378">Hydrolase</keyword>
<dbReference type="PANTHER" id="PTHR46986">
    <property type="entry name" value="ENDORIBONUCLEASE YBEY, CHLOROPLASTIC"/>
    <property type="match status" value="1"/>
</dbReference>
<accession>A0A382XJ81</accession>
<evidence type="ECO:0000256" key="1">
    <source>
        <dbReference type="ARBA" id="ARBA00001947"/>
    </source>
</evidence>
<keyword evidence="4" id="KW-0479">Metal-binding</keyword>